<reference evidence="1 2" key="2">
    <citation type="journal article" date="2023" name="Plant Pathol.">
        <title>Dismantling and reorganizing Pseudomonas marginalis sensu#lato.</title>
        <authorList>
            <person name="Sawada H."/>
            <person name="Fujikawa T."/>
            <person name="Satou M."/>
        </authorList>
    </citation>
    <scope>NUCLEOTIDE SEQUENCE [LARGE SCALE GENOMIC DNA]</scope>
    <source>
        <strain evidence="1 2">MAFF 302030</strain>
    </source>
</reference>
<proteinExistence type="predicted"/>
<dbReference type="RefSeq" id="WP_268265362.1">
    <property type="nucleotide sequence ID" value="NZ_JALQCW010000030.1"/>
</dbReference>
<dbReference type="EMBL" id="JALQCW010000030">
    <property type="protein sequence ID" value="MCK9798663.1"/>
    <property type="molecule type" value="Genomic_DNA"/>
</dbReference>
<organism evidence="1 2">
    <name type="scientific">Pseudomonas morbosilactucae</name>
    <dbReference type="NCBI Taxonomy" id="2938197"/>
    <lineage>
        <taxon>Bacteria</taxon>
        <taxon>Pseudomonadati</taxon>
        <taxon>Pseudomonadota</taxon>
        <taxon>Gammaproteobacteria</taxon>
        <taxon>Pseudomonadales</taxon>
        <taxon>Pseudomonadaceae</taxon>
        <taxon>Pseudomonas</taxon>
    </lineage>
</organism>
<dbReference type="Proteomes" id="UP001155059">
    <property type="component" value="Unassembled WGS sequence"/>
</dbReference>
<protein>
    <submittedName>
        <fullName evidence="1">Uncharacterized protein</fullName>
    </submittedName>
</protein>
<reference evidence="1 2" key="1">
    <citation type="journal article" date="2022" name="Int. J. Syst. Evol. Microbiol.">
        <title>Pseudomonas aegrilactucae sp. nov. and Pseudomonas morbosilactucae sp. nov., pathogens causing bacterial rot of lettuce in Japan.</title>
        <authorList>
            <person name="Sawada H."/>
            <person name="Fujikawa T."/>
            <person name="Satou M."/>
        </authorList>
    </citation>
    <scope>NUCLEOTIDE SEQUENCE [LARGE SCALE GENOMIC DNA]</scope>
    <source>
        <strain evidence="1 2">MAFF 302030</strain>
    </source>
</reference>
<evidence type="ECO:0000313" key="1">
    <source>
        <dbReference type="EMBL" id="MCK9798663.1"/>
    </source>
</evidence>
<comment type="caution">
    <text evidence="1">The sequence shown here is derived from an EMBL/GenBank/DDBJ whole genome shotgun (WGS) entry which is preliminary data.</text>
</comment>
<dbReference type="AlphaFoldDB" id="A0A9X1YUV0"/>
<evidence type="ECO:0000313" key="2">
    <source>
        <dbReference type="Proteomes" id="UP001155059"/>
    </source>
</evidence>
<name>A0A9X1YUV0_9PSED</name>
<accession>A0A9X1YUV0</accession>
<sequence>MPATIKTLRPLFWSAEQGIDYSATPLLLNDLLPAVGQATSAFFDNQERLVPGQPLQLIWCPPVSDLNGWDEQPSEIGQSQLLQVNVIGPALAPSRPMHPIHQGLQQYPLEVLACEPLLPALRAQREDPGAWQLQSVGTAHGSHLSWDRLRGCRRAEVQGLTYLTGSGGGESMMELILEVTDDAVFGLLSVHLDPGGHFHDLGRRRLLGDELRAIRQALKTAATLKDSQPCYLAI</sequence>
<gene>
    <name evidence="1" type="ORF">M1B34_13250</name>
</gene>